<evidence type="ECO:0000256" key="6">
    <source>
        <dbReference type="SAM" id="MobiDB-lite"/>
    </source>
</evidence>
<feature type="domain" description="C2H2-type" evidence="7">
    <location>
        <begin position="463"/>
        <end position="490"/>
    </location>
</feature>
<dbReference type="PROSITE" id="PS50157">
    <property type="entry name" value="ZINC_FINGER_C2H2_2"/>
    <property type="match status" value="6"/>
</dbReference>
<dbReference type="GO" id="GO:0008270">
    <property type="term" value="F:zinc ion binding"/>
    <property type="evidence" value="ECO:0007669"/>
    <property type="project" value="UniProtKB-KW"/>
</dbReference>
<evidence type="ECO:0000256" key="1">
    <source>
        <dbReference type="ARBA" id="ARBA00022723"/>
    </source>
</evidence>
<dbReference type="PROSITE" id="PS00028">
    <property type="entry name" value="ZINC_FINGER_C2H2_1"/>
    <property type="match status" value="6"/>
</dbReference>
<evidence type="ECO:0000256" key="2">
    <source>
        <dbReference type="ARBA" id="ARBA00022737"/>
    </source>
</evidence>
<dbReference type="PANTHER" id="PTHR24379">
    <property type="entry name" value="KRAB AND ZINC FINGER DOMAIN-CONTAINING"/>
    <property type="match status" value="1"/>
</dbReference>
<dbReference type="Pfam" id="PF00096">
    <property type="entry name" value="zf-C2H2"/>
    <property type="match status" value="2"/>
</dbReference>
<feature type="domain" description="C2H2-type" evidence="7">
    <location>
        <begin position="330"/>
        <end position="357"/>
    </location>
</feature>
<evidence type="ECO:0000256" key="4">
    <source>
        <dbReference type="ARBA" id="ARBA00022833"/>
    </source>
</evidence>
<keyword evidence="2" id="KW-0677">Repeat</keyword>
<accession>A0A182RMN6</accession>
<keyword evidence="3 5" id="KW-0863">Zinc-finger</keyword>
<dbReference type="VEuPathDB" id="VectorBase:AFUN007508"/>
<feature type="domain" description="C2H2-type" evidence="7">
    <location>
        <begin position="435"/>
        <end position="462"/>
    </location>
</feature>
<dbReference type="SMART" id="SM00355">
    <property type="entry name" value="ZnF_C2H2"/>
    <property type="match status" value="10"/>
</dbReference>
<dbReference type="AlphaFoldDB" id="A0A182RMN6"/>
<dbReference type="STRING" id="62324.A0A182RMN6"/>
<dbReference type="InterPro" id="IPR036236">
    <property type="entry name" value="Znf_C2H2_sf"/>
</dbReference>
<evidence type="ECO:0000256" key="3">
    <source>
        <dbReference type="ARBA" id="ARBA00022771"/>
    </source>
</evidence>
<dbReference type="VEuPathDB" id="VectorBase:AFUN2_011152"/>
<dbReference type="SUPFAM" id="SSF57667">
    <property type="entry name" value="beta-beta-alpha zinc fingers"/>
    <property type="match status" value="4"/>
</dbReference>
<organism evidence="8">
    <name type="scientific">Anopheles funestus</name>
    <name type="common">African malaria mosquito</name>
    <dbReference type="NCBI Taxonomy" id="62324"/>
    <lineage>
        <taxon>Eukaryota</taxon>
        <taxon>Metazoa</taxon>
        <taxon>Ecdysozoa</taxon>
        <taxon>Arthropoda</taxon>
        <taxon>Hexapoda</taxon>
        <taxon>Insecta</taxon>
        <taxon>Pterygota</taxon>
        <taxon>Neoptera</taxon>
        <taxon>Endopterygota</taxon>
        <taxon>Diptera</taxon>
        <taxon>Nematocera</taxon>
        <taxon>Culicoidea</taxon>
        <taxon>Culicidae</taxon>
        <taxon>Anophelinae</taxon>
        <taxon>Anopheles</taxon>
    </lineage>
</organism>
<feature type="compositionally biased region" description="Low complexity" evidence="6">
    <location>
        <begin position="166"/>
        <end position="190"/>
    </location>
</feature>
<name>A0A182RMN6_ANOFN</name>
<keyword evidence="4" id="KW-0862">Zinc</keyword>
<dbReference type="EnsemblMetazoa" id="AFUN007508-RA">
    <property type="protein sequence ID" value="AFUN007508-PA"/>
    <property type="gene ID" value="AFUN007508"/>
</dbReference>
<proteinExistence type="predicted"/>
<protein>
    <recommendedName>
        <fullName evidence="7">C2H2-type domain-containing protein</fullName>
    </recommendedName>
</protein>
<feature type="compositionally biased region" description="Low complexity" evidence="6">
    <location>
        <begin position="120"/>
        <end position="144"/>
    </location>
</feature>
<feature type="compositionally biased region" description="Acidic residues" evidence="6">
    <location>
        <begin position="222"/>
        <end position="232"/>
    </location>
</feature>
<evidence type="ECO:0000259" key="7">
    <source>
        <dbReference type="PROSITE" id="PS50157"/>
    </source>
</evidence>
<keyword evidence="1" id="KW-0479">Metal-binding</keyword>
<sequence>MFIKLELDFSNKGDVNGSSSNLDTSITNGEYYQTSSGSNDFEGVDILPSSARTRMSKKDAEQTGHVNQRYACGDCGLVIYDTMQEILQHMVEKHGNVSQKRLTYSRMSNDEEVGAKLDSSVKPSTSSSTWHSTFEQSSYRSSSSCEDEPYNRMSNDEEVGAKLESSVKPSTSSSTWHSTFEQSSYRSSSSCEDEPQKNNQPNLKGARRTRAKKFQPEQSAPSDEESEQEEDFLQTVTLKSLTEKFQYEKPHKCSRKGCPYKFASFDIRDQHLRCHAESDSIPETSDGSTKAGIPRKRFSFKCSQCDGKFDSWKPCLMHLWKEHQIDLGMLRCPVCEKRFVYTVHVFKHLLTHRLNQKSDVPCRVCGKKFVNTSQRSVHEALHQKKDMHEDEDELEVKEKPRWYAERRCNICKHMFSNSKILSKHIKTVHLKIKPFVCNVCGYKCARKATLNIHIRQHSGLKPLTCKNCTFRTADPSALSYHERRHRNEKAYQCKTCGIRLVQPSTLRSHIQTQHPQEYQQMKCTLCDYASINAQNLKRHQANHKAGLIKTNDEDSQMEGDIKREYNHRAQHGMGATDNGRQPQHVPEISFDCFLPLESVDSMVHDTGGITIPAAVVTLPAALSEETQFPI</sequence>
<dbReference type="InterPro" id="IPR013087">
    <property type="entry name" value="Znf_C2H2_type"/>
</dbReference>
<dbReference type="Gene3D" id="3.30.160.60">
    <property type="entry name" value="Classic Zinc Finger"/>
    <property type="match status" value="3"/>
</dbReference>
<feature type="domain" description="C2H2-type" evidence="7">
    <location>
        <begin position="491"/>
        <end position="519"/>
    </location>
</feature>
<dbReference type="PANTHER" id="PTHR24379:SF123">
    <property type="entry name" value="ZINC FINGER AND BTB DOMAIN CONTAINING 17"/>
    <property type="match status" value="1"/>
</dbReference>
<feature type="domain" description="C2H2-type" evidence="7">
    <location>
        <begin position="406"/>
        <end position="434"/>
    </location>
</feature>
<evidence type="ECO:0000313" key="8">
    <source>
        <dbReference type="EnsemblMetazoa" id="AFUN007508-PA"/>
    </source>
</evidence>
<reference evidence="8" key="1">
    <citation type="submission" date="2020-05" db="UniProtKB">
        <authorList>
            <consortium name="EnsemblMetazoa"/>
        </authorList>
    </citation>
    <scope>IDENTIFICATION</scope>
    <source>
        <strain evidence="8">FUMOZ</strain>
    </source>
</reference>
<dbReference type="FunFam" id="3.30.160.60:FF:000065">
    <property type="entry name" value="B-cell CLL/lymphoma 6, member B"/>
    <property type="match status" value="1"/>
</dbReference>
<feature type="domain" description="C2H2-type" evidence="7">
    <location>
        <begin position="360"/>
        <end position="387"/>
    </location>
</feature>
<feature type="region of interest" description="Disordered" evidence="6">
    <location>
        <begin position="114"/>
        <end position="233"/>
    </location>
</feature>
<evidence type="ECO:0000256" key="5">
    <source>
        <dbReference type="PROSITE-ProRule" id="PRU00042"/>
    </source>
</evidence>